<accession>A0A2K0TXD5</accession>
<dbReference type="OrthoDB" id="125347at2759"/>
<proteinExistence type="predicted"/>
<gene>
    <name evidence="1" type="ORF">THARTR1_09187</name>
</gene>
<evidence type="ECO:0000313" key="1">
    <source>
        <dbReference type="EMBL" id="PNP50198.1"/>
    </source>
</evidence>
<evidence type="ECO:0008006" key="3">
    <source>
        <dbReference type="Google" id="ProtNLM"/>
    </source>
</evidence>
<organism evidence="1 2">
    <name type="scientific">Trichoderma harzianum</name>
    <name type="common">Hypocrea lixii</name>
    <dbReference type="NCBI Taxonomy" id="5544"/>
    <lineage>
        <taxon>Eukaryota</taxon>
        <taxon>Fungi</taxon>
        <taxon>Dikarya</taxon>
        <taxon>Ascomycota</taxon>
        <taxon>Pezizomycotina</taxon>
        <taxon>Sordariomycetes</taxon>
        <taxon>Hypocreomycetidae</taxon>
        <taxon>Hypocreales</taxon>
        <taxon>Hypocreaceae</taxon>
        <taxon>Trichoderma</taxon>
    </lineage>
</organism>
<dbReference type="PANTHER" id="PTHR38116">
    <property type="entry name" value="CHROMOSOME 7, WHOLE GENOME SHOTGUN SEQUENCE"/>
    <property type="match status" value="1"/>
</dbReference>
<dbReference type="Pfam" id="PF11905">
    <property type="entry name" value="DUF3425"/>
    <property type="match status" value="1"/>
</dbReference>
<reference evidence="1 2" key="1">
    <citation type="submission" date="2017-02" db="EMBL/GenBank/DDBJ databases">
        <title>Genomes of Trichoderma spp. with biocontrol activity.</title>
        <authorList>
            <person name="Gardiner D."/>
            <person name="Kazan K."/>
            <person name="Vos C."/>
            <person name="Harvey P."/>
        </authorList>
    </citation>
    <scope>NUCLEOTIDE SEQUENCE [LARGE SCALE GENOMIC DNA]</scope>
    <source>
        <strain evidence="1 2">Tr1</strain>
    </source>
</reference>
<sequence>MNPDIHLNILVYSCIRLSLLIPTPADLQDAAGPTSADSAHTEVRSIAASDADLTASEIRLARRKIQNRLNQRAHRSRARDRRVDDTGQPYRVHRWRIDDGKDDIPYTKPREIPSNSACVPVKDKSAPSNQLVVSKHPEPSRELVPHGALVSVSTTIPGRPSASWLGLSYCLLSDHLLHLIHFNVLRGLSYNKKVIQPNAFIECTGSATAKLKLILPQLPEATSLVQIRLPESLAPTKLQMSCPHSNWIDVFPFPKMRDNLIRWEKYFSHAEFLTDLLGNLISCMTAPPPKTTHSLLGSRAAQGEDEDVPSDRRGLILWGEPFHKDSWEVTPGFLRKWSWAVDGCGELLESTNRWRKTRGETPLRMAVKLR</sequence>
<dbReference type="InterPro" id="IPR021833">
    <property type="entry name" value="DUF3425"/>
</dbReference>
<comment type="caution">
    <text evidence="1">The sequence shown here is derived from an EMBL/GenBank/DDBJ whole genome shotgun (WGS) entry which is preliminary data.</text>
</comment>
<protein>
    <recommendedName>
        <fullName evidence="3">BZIP domain-containing protein</fullName>
    </recommendedName>
</protein>
<dbReference type="Proteomes" id="UP000236290">
    <property type="component" value="Unassembled WGS sequence"/>
</dbReference>
<dbReference type="EMBL" id="MTYI01000165">
    <property type="protein sequence ID" value="PNP50198.1"/>
    <property type="molecule type" value="Genomic_DNA"/>
</dbReference>
<evidence type="ECO:0000313" key="2">
    <source>
        <dbReference type="Proteomes" id="UP000236290"/>
    </source>
</evidence>
<name>A0A2K0TXD5_TRIHA</name>
<dbReference type="AlphaFoldDB" id="A0A2K0TXD5"/>
<dbReference type="CDD" id="cd14688">
    <property type="entry name" value="bZIP_YAP"/>
    <property type="match status" value="1"/>
</dbReference>
<dbReference type="PANTHER" id="PTHR38116:SF1">
    <property type="entry name" value="BZIP DOMAIN-CONTAINING PROTEIN"/>
    <property type="match status" value="1"/>
</dbReference>